<dbReference type="GO" id="GO:0047372">
    <property type="term" value="F:monoacylglycerol lipase activity"/>
    <property type="evidence" value="ECO:0007669"/>
    <property type="project" value="TreeGrafter"/>
</dbReference>
<organism evidence="2 3">
    <name type="scientific">Eptatretus burgeri</name>
    <name type="common">Inshore hagfish</name>
    <dbReference type="NCBI Taxonomy" id="7764"/>
    <lineage>
        <taxon>Eukaryota</taxon>
        <taxon>Metazoa</taxon>
        <taxon>Chordata</taxon>
        <taxon>Craniata</taxon>
        <taxon>Vertebrata</taxon>
        <taxon>Cyclostomata</taxon>
        <taxon>Myxini</taxon>
        <taxon>Myxiniformes</taxon>
        <taxon>Myxinidae</taxon>
        <taxon>Eptatretinae</taxon>
        <taxon>Eptatretus</taxon>
    </lineage>
</organism>
<dbReference type="GeneTree" id="ENSGT00940000166834"/>
<dbReference type="AlphaFoldDB" id="A0A8C4NB58"/>
<evidence type="ECO:0000256" key="1">
    <source>
        <dbReference type="SAM" id="Phobius"/>
    </source>
</evidence>
<accession>A0A8C4NB58</accession>
<dbReference type="PANTHER" id="PTHR12277:SF37">
    <property type="entry name" value="PROTEIN ABHD16B"/>
    <property type="match status" value="1"/>
</dbReference>
<feature type="transmembrane region" description="Helical" evidence="1">
    <location>
        <begin position="249"/>
        <end position="273"/>
    </location>
</feature>
<name>A0A8C4NB58_EPTBU</name>
<dbReference type="GO" id="GO:0004620">
    <property type="term" value="F:phospholipase activity"/>
    <property type="evidence" value="ECO:0007669"/>
    <property type="project" value="TreeGrafter"/>
</dbReference>
<keyword evidence="3" id="KW-1185">Reference proteome</keyword>
<dbReference type="Gene3D" id="3.40.50.1820">
    <property type="entry name" value="alpha/beta hydrolase"/>
    <property type="match status" value="1"/>
</dbReference>
<dbReference type="Proteomes" id="UP000694388">
    <property type="component" value="Unplaced"/>
</dbReference>
<dbReference type="GO" id="GO:0052651">
    <property type="term" value="P:monoacylglycerol catabolic process"/>
    <property type="evidence" value="ECO:0007669"/>
    <property type="project" value="TreeGrafter"/>
</dbReference>
<protein>
    <submittedName>
        <fullName evidence="2">Uncharacterized protein</fullName>
    </submittedName>
</protein>
<evidence type="ECO:0000313" key="2">
    <source>
        <dbReference type="Ensembl" id="ENSEBUP00000001735.1"/>
    </source>
</evidence>
<dbReference type="GO" id="GO:0006660">
    <property type="term" value="P:phosphatidylserine catabolic process"/>
    <property type="evidence" value="ECO:0007669"/>
    <property type="project" value="TreeGrafter"/>
</dbReference>
<evidence type="ECO:0000313" key="3">
    <source>
        <dbReference type="Proteomes" id="UP000694388"/>
    </source>
</evidence>
<dbReference type="PANTHER" id="PTHR12277">
    <property type="entry name" value="ALPHA/BETA HYDROLASE DOMAIN-CONTAINING PROTEIN"/>
    <property type="match status" value="1"/>
</dbReference>
<sequence>MDIVLNFAIHKLRFDIDRIFIYAWSIGGFTATWAAMSYPEIAGLVLDASFDNLVPLALKVMPEGWRSLVVLTVKEHMNLNNCEQLCKYPGPVLLIRRTLDEVISLVPEDPSTNRGNELLMRLMKHRYPNLMVEKSCRVLLGWLAFGKPSDEAKLYSQVVVSEEWCSSTIHDYIEQEGDTYPWALGSDLTDDQKNQMVIFLAKRYMKNVNMSHCTPLPASDFALPKHAGIILSGCADEIAKMQVLMRHPLSVGFFFQMDSNSMLFVSGMLYLVITWWSM</sequence>
<dbReference type="GO" id="GO:0012505">
    <property type="term" value="C:endomembrane system"/>
    <property type="evidence" value="ECO:0007669"/>
    <property type="project" value="TreeGrafter"/>
</dbReference>
<proteinExistence type="predicted"/>
<reference evidence="2" key="2">
    <citation type="submission" date="2025-09" db="UniProtKB">
        <authorList>
            <consortium name="Ensembl"/>
        </authorList>
    </citation>
    <scope>IDENTIFICATION</scope>
</reference>
<dbReference type="InterPro" id="IPR029058">
    <property type="entry name" value="AB_hydrolase_fold"/>
</dbReference>
<dbReference type="SUPFAM" id="SSF53474">
    <property type="entry name" value="alpha/beta-Hydrolases"/>
    <property type="match status" value="1"/>
</dbReference>
<keyword evidence="1" id="KW-0812">Transmembrane</keyword>
<keyword evidence="1" id="KW-0472">Membrane</keyword>
<keyword evidence="1" id="KW-1133">Transmembrane helix</keyword>
<reference evidence="2" key="1">
    <citation type="submission" date="2025-08" db="UniProtKB">
        <authorList>
            <consortium name="Ensembl"/>
        </authorList>
    </citation>
    <scope>IDENTIFICATION</scope>
</reference>
<dbReference type="Ensembl" id="ENSEBUT00000002069.1">
    <property type="protein sequence ID" value="ENSEBUP00000001735.1"/>
    <property type="gene ID" value="ENSEBUG00000001441.1"/>
</dbReference>